<dbReference type="PANTHER" id="PTHR37317">
    <property type="entry name" value="BLR8090 PROTEIN"/>
    <property type="match status" value="1"/>
</dbReference>
<keyword evidence="2" id="KW-0732">Signal</keyword>
<dbReference type="PANTHER" id="PTHR37317:SF6">
    <property type="entry name" value="ZINC-RIBBON DOMAIN-CONTAINING PROTEIN-RELATED"/>
    <property type="match status" value="1"/>
</dbReference>
<feature type="compositionally biased region" description="Basic residues" evidence="1">
    <location>
        <begin position="104"/>
        <end position="113"/>
    </location>
</feature>
<evidence type="ECO:0000256" key="1">
    <source>
        <dbReference type="SAM" id="MobiDB-lite"/>
    </source>
</evidence>
<feature type="domain" description="Treble clef zinc finger" evidence="3">
    <location>
        <begin position="395"/>
        <end position="456"/>
    </location>
</feature>
<comment type="caution">
    <text evidence="4">The sequence shown here is derived from an EMBL/GenBank/DDBJ whole genome shotgun (WGS) entry which is preliminary data.</text>
</comment>
<evidence type="ECO:0000256" key="2">
    <source>
        <dbReference type="SAM" id="SignalP"/>
    </source>
</evidence>
<evidence type="ECO:0000259" key="3">
    <source>
        <dbReference type="Pfam" id="PF14311"/>
    </source>
</evidence>
<feature type="region of interest" description="Disordered" evidence="1">
    <location>
        <begin position="100"/>
        <end position="244"/>
    </location>
</feature>
<dbReference type="Proteomes" id="UP000007350">
    <property type="component" value="Unassembled WGS sequence"/>
</dbReference>
<sequence>MNITHLKFLFCFSRIYFCIAAQTLEVSGEEKNNKIDFAFCSMRRILGRCILKPSVPRPASSLLTPSGLGSLVVANIAIPPHRGSTLCIAVRCSSSTAADATSVKKTRRGRRKLTTSEDEVAAAASTRGKRVTRRKATENKRAESAMEGEEEDELSRGAVFDAGVDEATDGSQFIWEEEEQRRMQEFDKREDAEEGLSSFRHHRPRSRQSSTRTVANDHLLDEEDEAGDEERGASAGTAAVEDSLPALDEESHLLEVRFPDLAAEYDTELNQVPLAEVLVDSAQVASWKCVECGFKWESGVFVRTCLRTKCPQCEKERNPRLGGRFVQLWDHSLNDPCIDPKAVAASSNKTAFWHCPSCGNSYQARIKDMVADKANCPSCSLLSLHADFSKDENGLLQEWHPLKNGDLQPSQVKPNDHTKLWWLCMACGHEWEATLAARLTRSRRAKGKECPVCHGRGKE</sequence>
<accession>K2MCP3</accession>
<proteinExistence type="predicted"/>
<dbReference type="Pfam" id="PF14311">
    <property type="entry name" value="DUF4379"/>
    <property type="match status" value="3"/>
</dbReference>
<reference evidence="4 5" key="1">
    <citation type="journal article" date="2012" name="BMC Genomics">
        <title>Comparative genomic analysis of human infective Trypanosoma cruzi lineages with the bat-restricted subspecies T. cruzi marinkellei.</title>
        <authorList>
            <person name="Franzen O."/>
            <person name="Talavera-Lopez C."/>
            <person name="Ochaya S."/>
            <person name="Butler C.E."/>
            <person name="Messenger L.A."/>
            <person name="Lewis M.D."/>
            <person name="Llewellyn M.S."/>
            <person name="Marinkelle C.J."/>
            <person name="Tyler K.M."/>
            <person name="Miles M.A."/>
            <person name="Andersson B."/>
        </authorList>
    </citation>
    <scope>NUCLEOTIDE SEQUENCE [LARGE SCALE GENOMIC DNA]</scope>
    <source>
        <strain evidence="4 5">B7</strain>
    </source>
</reference>
<evidence type="ECO:0000313" key="4">
    <source>
        <dbReference type="EMBL" id="EKF32968.1"/>
    </source>
</evidence>
<feature type="compositionally biased region" description="Basic and acidic residues" evidence="1">
    <location>
        <begin position="135"/>
        <end position="144"/>
    </location>
</feature>
<dbReference type="AlphaFoldDB" id="K2MCP3"/>
<dbReference type="EMBL" id="AHKC01009501">
    <property type="protein sequence ID" value="EKF32968.1"/>
    <property type="molecule type" value="Genomic_DNA"/>
</dbReference>
<feature type="chain" id="PRO_5003864308" description="Treble clef zinc finger domain-containing protein" evidence="2">
    <location>
        <begin position="21"/>
        <end position="459"/>
    </location>
</feature>
<organism evidence="4 5">
    <name type="scientific">Trypanosoma cruzi marinkellei</name>
    <dbReference type="NCBI Taxonomy" id="85056"/>
    <lineage>
        <taxon>Eukaryota</taxon>
        <taxon>Discoba</taxon>
        <taxon>Euglenozoa</taxon>
        <taxon>Kinetoplastea</taxon>
        <taxon>Metakinetoplastina</taxon>
        <taxon>Trypanosomatida</taxon>
        <taxon>Trypanosomatidae</taxon>
        <taxon>Trypanosoma</taxon>
        <taxon>Schizotrypanum</taxon>
    </lineage>
</organism>
<gene>
    <name evidence="4" type="ORF">MOQ_003174</name>
</gene>
<keyword evidence="5" id="KW-1185">Reference proteome</keyword>
<dbReference type="InterPro" id="IPR025487">
    <property type="entry name" value="DUF4379"/>
</dbReference>
<protein>
    <recommendedName>
        <fullName evidence="3">Treble clef zinc finger domain-containing protein</fullName>
    </recommendedName>
</protein>
<evidence type="ECO:0000313" key="5">
    <source>
        <dbReference type="Proteomes" id="UP000007350"/>
    </source>
</evidence>
<name>K2MCP3_TRYCR</name>
<dbReference type="OrthoDB" id="248294at2759"/>
<feature type="compositionally biased region" description="Basic and acidic residues" evidence="1">
    <location>
        <begin position="179"/>
        <end position="191"/>
    </location>
</feature>
<feature type="domain" description="Treble clef zinc finger" evidence="3">
    <location>
        <begin position="261"/>
        <end position="315"/>
    </location>
</feature>
<feature type="signal peptide" evidence="2">
    <location>
        <begin position="1"/>
        <end position="20"/>
    </location>
</feature>
<feature type="domain" description="Treble clef zinc finger" evidence="3">
    <location>
        <begin position="326"/>
        <end position="380"/>
    </location>
</feature>